<evidence type="ECO:0000256" key="1">
    <source>
        <dbReference type="ARBA" id="ARBA00000085"/>
    </source>
</evidence>
<dbReference type="STRING" id="645274.SAMN04487901_1134"/>
<dbReference type="InterPro" id="IPR011990">
    <property type="entry name" value="TPR-like_helical_dom_sf"/>
</dbReference>
<keyword evidence="8" id="KW-0472">Membrane</keyword>
<sequence>MSKSIYAYIFTCITLLGGITFYSCDNKQTMESKANKADSIIFNAGIVKDYTQMRALADSFEMSGDITPLNANRWRGASYYREGNNTMAEICFRKALESEITSEQDLVSYIKSARRLSEILLVKGDYEGSLSIAIPAVEKMDNAGIGSDIDYAILLNTIGCCQLNLGQDEEAKESFITARERYVSRWESDSTSRGFQEAVVGTVYTSMAYINTRKYNDAIYWIDRSAMLLNEYRKRPDARKEYFDEYQGRIEIMRAVAHEGLGDEEEATEAYDAFLKTNYSKTPAGRINATDYLIVARRYGEAAYNFRYLEQAFQQWGMGLSLDNIQLYLLPKYNANTQAGRIDSAQAMSAYILSILDSAITDQKDNTAAELATIYNTNLKDAQIVQQQADMQRSRWISTMFILALVVIFFIIYSLHRRRAQMRLAAANKKLEETNTQLSTLNSQLYSLNSQLVTANARAEESSKMKTNFIHQISHEIRTPLNILSGFTQIITTPGMELDDATRTDINNQINDNTNRITGLVNKMLELSDTTSQAVIERNDDVPAVQIAAQAAEDSGINNATNITFDLQIAPEAETAMLHTNLAQATRALVLLLDNAMKFISEPNAPASEGTVRLIVSQIDEQTVCFNVEDTGIGVPVKEAEHIFDEFVQLDDYYDGTGIGLTVARSIARRLGGDITLDTAFTPGARFVFTLPLS</sequence>
<proteinExistence type="predicted"/>
<dbReference type="InterPro" id="IPR004358">
    <property type="entry name" value="Sig_transdc_His_kin-like_C"/>
</dbReference>
<dbReference type="InterPro" id="IPR005467">
    <property type="entry name" value="His_kinase_dom"/>
</dbReference>
<feature type="transmembrane region" description="Helical" evidence="8">
    <location>
        <begin position="396"/>
        <end position="415"/>
    </location>
</feature>
<evidence type="ECO:0000256" key="3">
    <source>
        <dbReference type="ARBA" id="ARBA00022553"/>
    </source>
</evidence>
<feature type="domain" description="Histidine kinase" evidence="9">
    <location>
        <begin position="472"/>
        <end position="694"/>
    </location>
</feature>
<dbReference type="InterPro" id="IPR036097">
    <property type="entry name" value="HisK_dim/P_sf"/>
</dbReference>
<dbReference type="AlphaFoldDB" id="A0A1G7Y983"/>
<dbReference type="Gene3D" id="1.25.40.10">
    <property type="entry name" value="Tetratricopeptide repeat domain"/>
    <property type="match status" value="1"/>
</dbReference>
<keyword evidence="4" id="KW-0808">Transferase</keyword>
<protein>
    <recommendedName>
        <fullName evidence="2">histidine kinase</fullName>
        <ecNumber evidence="2">2.7.13.3</ecNumber>
    </recommendedName>
</protein>
<evidence type="ECO:0000256" key="7">
    <source>
        <dbReference type="SAM" id="Coils"/>
    </source>
</evidence>
<dbReference type="InterPro" id="IPR003661">
    <property type="entry name" value="HisK_dim/P_dom"/>
</dbReference>
<keyword evidence="6" id="KW-0902">Two-component regulatory system</keyword>
<evidence type="ECO:0000256" key="8">
    <source>
        <dbReference type="SAM" id="Phobius"/>
    </source>
</evidence>
<keyword evidence="8" id="KW-0812">Transmembrane</keyword>
<comment type="catalytic activity">
    <reaction evidence="1">
        <text>ATP + protein L-histidine = ADP + protein N-phospho-L-histidine.</text>
        <dbReference type="EC" id="2.7.13.3"/>
    </reaction>
</comment>
<dbReference type="Gene3D" id="3.30.565.10">
    <property type="entry name" value="Histidine kinase-like ATPase, C-terminal domain"/>
    <property type="match status" value="1"/>
</dbReference>
<organism evidence="10 11">
    <name type="scientific">Prevotella communis</name>
    <dbReference type="NCBI Taxonomy" id="2913614"/>
    <lineage>
        <taxon>Bacteria</taxon>
        <taxon>Pseudomonadati</taxon>
        <taxon>Bacteroidota</taxon>
        <taxon>Bacteroidia</taxon>
        <taxon>Bacteroidales</taxon>
        <taxon>Prevotellaceae</taxon>
        <taxon>Prevotella</taxon>
    </lineage>
</organism>
<dbReference type="InterPro" id="IPR036890">
    <property type="entry name" value="HATPase_C_sf"/>
</dbReference>
<dbReference type="SUPFAM" id="SSF48452">
    <property type="entry name" value="TPR-like"/>
    <property type="match status" value="1"/>
</dbReference>
<dbReference type="GO" id="GO:0000155">
    <property type="term" value="F:phosphorelay sensor kinase activity"/>
    <property type="evidence" value="ECO:0007669"/>
    <property type="project" value="InterPro"/>
</dbReference>
<evidence type="ECO:0000256" key="4">
    <source>
        <dbReference type="ARBA" id="ARBA00022679"/>
    </source>
</evidence>
<dbReference type="RefSeq" id="WP_091818399.1">
    <property type="nucleotide sequence ID" value="NZ_CP091790.1"/>
</dbReference>
<keyword evidence="7" id="KW-0175">Coiled coil</keyword>
<dbReference type="Gene3D" id="1.10.287.130">
    <property type="match status" value="1"/>
</dbReference>
<gene>
    <name evidence="10" type="ORF">SAMN04487901_1134</name>
</gene>
<keyword evidence="8" id="KW-1133">Transmembrane helix</keyword>
<accession>A0A1G7Y983</accession>
<dbReference type="PANTHER" id="PTHR43711">
    <property type="entry name" value="TWO-COMPONENT HISTIDINE KINASE"/>
    <property type="match status" value="1"/>
</dbReference>
<dbReference type="Pfam" id="PF02518">
    <property type="entry name" value="HATPase_c"/>
    <property type="match status" value="1"/>
</dbReference>
<dbReference type="InterPro" id="IPR050736">
    <property type="entry name" value="Sensor_HK_Regulatory"/>
</dbReference>
<dbReference type="EMBL" id="FNCQ01000013">
    <property type="protein sequence ID" value="SDG93021.1"/>
    <property type="molecule type" value="Genomic_DNA"/>
</dbReference>
<dbReference type="Pfam" id="PF00512">
    <property type="entry name" value="HisKA"/>
    <property type="match status" value="1"/>
</dbReference>
<evidence type="ECO:0000256" key="6">
    <source>
        <dbReference type="ARBA" id="ARBA00023012"/>
    </source>
</evidence>
<evidence type="ECO:0000313" key="11">
    <source>
        <dbReference type="Proteomes" id="UP000198779"/>
    </source>
</evidence>
<dbReference type="PRINTS" id="PR00344">
    <property type="entry name" value="BCTRLSENSOR"/>
</dbReference>
<keyword evidence="5 10" id="KW-0418">Kinase</keyword>
<evidence type="ECO:0000313" key="10">
    <source>
        <dbReference type="EMBL" id="SDG93021.1"/>
    </source>
</evidence>
<dbReference type="SMART" id="SM00388">
    <property type="entry name" value="HisKA"/>
    <property type="match status" value="1"/>
</dbReference>
<keyword evidence="11" id="KW-1185">Reference proteome</keyword>
<dbReference type="SMART" id="SM00387">
    <property type="entry name" value="HATPase_c"/>
    <property type="match status" value="1"/>
</dbReference>
<feature type="coiled-coil region" evidence="7">
    <location>
        <begin position="417"/>
        <end position="444"/>
    </location>
</feature>
<dbReference type="SUPFAM" id="SSF47384">
    <property type="entry name" value="Homodimeric domain of signal transducing histidine kinase"/>
    <property type="match status" value="1"/>
</dbReference>
<dbReference type="InterPro" id="IPR003594">
    <property type="entry name" value="HATPase_dom"/>
</dbReference>
<feature type="transmembrane region" description="Helical" evidence="8">
    <location>
        <begin position="5"/>
        <end position="23"/>
    </location>
</feature>
<dbReference type="PANTHER" id="PTHR43711:SF1">
    <property type="entry name" value="HISTIDINE KINASE 1"/>
    <property type="match status" value="1"/>
</dbReference>
<dbReference type="EC" id="2.7.13.3" evidence="2"/>
<dbReference type="PROSITE" id="PS51257">
    <property type="entry name" value="PROKAR_LIPOPROTEIN"/>
    <property type="match status" value="1"/>
</dbReference>
<dbReference type="Proteomes" id="UP000198779">
    <property type="component" value="Unassembled WGS sequence"/>
</dbReference>
<dbReference type="CDD" id="cd00082">
    <property type="entry name" value="HisKA"/>
    <property type="match status" value="1"/>
</dbReference>
<dbReference type="SUPFAM" id="SSF55874">
    <property type="entry name" value="ATPase domain of HSP90 chaperone/DNA topoisomerase II/histidine kinase"/>
    <property type="match status" value="1"/>
</dbReference>
<evidence type="ECO:0000259" key="9">
    <source>
        <dbReference type="PROSITE" id="PS50109"/>
    </source>
</evidence>
<evidence type="ECO:0000256" key="2">
    <source>
        <dbReference type="ARBA" id="ARBA00012438"/>
    </source>
</evidence>
<keyword evidence="3" id="KW-0597">Phosphoprotein</keyword>
<evidence type="ECO:0000256" key="5">
    <source>
        <dbReference type="ARBA" id="ARBA00022777"/>
    </source>
</evidence>
<reference evidence="11" key="1">
    <citation type="submission" date="2016-10" db="EMBL/GenBank/DDBJ databases">
        <authorList>
            <person name="Varghese N."/>
            <person name="Submissions S."/>
        </authorList>
    </citation>
    <scope>NUCLEOTIDE SEQUENCE [LARGE SCALE GENOMIC DNA]</scope>
    <source>
        <strain evidence="11">BP1-148</strain>
    </source>
</reference>
<name>A0A1G7Y983_9BACT</name>
<dbReference type="PROSITE" id="PS50109">
    <property type="entry name" value="HIS_KIN"/>
    <property type="match status" value="1"/>
</dbReference>